<feature type="transmembrane region" description="Helical" evidence="1">
    <location>
        <begin position="34"/>
        <end position="55"/>
    </location>
</feature>
<dbReference type="Pfam" id="PF19607">
    <property type="entry name" value="DUF6112"/>
    <property type="match status" value="1"/>
</dbReference>
<comment type="caution">
    <text evidence="2">The sequence shown here is derived from an EMBL/GenBank/DDBJ whole genome shotgun (WGS) entry which is preliminary data.</text>
</comment>
<gene>
    <name evidence="2" type="ORF">GCM10009554_43040</name>
</gene>
<keyword evidence="1" id="KW-1133">Transmembrane helix</keyword>
<keyword evidence="1" id="KW-0472">Membrane</keyword>
<evidence type="ECO:0000256" key="1">
    <source>
        <dbReference type="SAM" id="Phobius"/>
    </source>
</evidence>
<keyword evidence="1" id="KW-0812">Transmembrane</keyword>
<name>A0ABN1QSY6_9ACTN</name>
<dbReference type="InterPro" id="IPR046094">
    <property type="entry name" value="DUF6112"/>
</dbReference>
<evidence type="ECO:0000313" key="2">
    <source>
        <dbReference type="EMBL" id="GAA0946799.1"/>
    </source>
</evidence>
<protein>
    <submittedName>
        <fullName evidence="2">DUF6112 family protein</fullName>
    </submittedName>
</protein>
<feature type="transmembrane region" description="Helical" evidence="1">
    <location>
        <begin position="67"/>
        <end position="89"/>
    </location>
</feature>
<dbReference type="RefSeq" id="WP_343972789.1">
    <property type="nucleotide sequence ID" value="NZ_BAAAHK010000009.1"/>
</dbReference>
<organism evidence="2 3">
    <name type="scientific">Kribbella koreensis</name>
    <dbReference type="NCBI Taxonomy" id="57909"/>
    <lineage>
        <taxon>Bacteria</taxon>
        <taxon>Bacillati</taxon>
        <taxon>Actinomycetota</taxon>
        <taxon>Actinomycetes</taxon>
        <taxon>Propionibacteriales</taxon>
        <taxon>Kribbellaceae</taxon>
        <taxon>Kribbella</taxon>
    </lineage>
</organism>
<sequence length="95" mass="9557">MYIHPLQDPGVTPNSNGLPGLSAIRQMVGALQTMTLVVCVGVVVVGAAAWALGSLNSSPHYAGKGKIACLIAAGAAILIASSNKIVAFFSNIPIA</sequence>
<evidence type="ECO:0000313" key="3">
    <source>
        <dbReference type="Proteomes" id="UP001500542"/>
    </source>
</evidence>
<dbReference type="EMBL" id="BAAAHK010000009">
    <property type="protein sequence ID" value="GAA0946799.1"/>
    <property type="molecule type" value="Genomic_DNA"/>
</dbReference>
<dbReference type="Proteomes" id="UP001500542">
    <property type="component" value="Unassembled WGS sequence"/>
</dbReference>
<keyword evidence="3" id="KW-1185">Reference proteome</keyword>
<reference evidence="2 3" key="1">
    <citation type="journal article" date="2019" name="Int. J. Syst. Evol. Microbiol.">
        <title>The Global Catalogue of Microorganisms (GCM) 10K type strain sequencing project: providing services to taxonomists for standard genome sequencing and annotation.</title>
        <authorList>
            <consortium name="The Broad Institute Genomics Platform"/>
            <consortium name="The Broad Institute Genome Sequencing Center for Infectious Disease"/>
            <person name="Wu L."/>
            <person name="Ma J."/>
        </authorList>
    </citation>
    <scope>NUCLEOTIDE SEQUENCE [LARGE SCALE GENOMIC DNA]</scope>
    <source>
        <strain evidence="2 3">JCM 10977</strain>
    </source>
</reference>
<accession>A0ABN1QSY6</accession>
<proteinExistence type="predicted"/>